<protein>
    <submittedName>
        <fullName evidence="2">Uncharacterized protein</fullName>
    </submittedName>
</protein>
<reference evidence="2 3" key="1">
    <citation type="submission" date="2017-02" db="EMBL/GenBank/DDBJ databases">
        <authorList>
            <person name="Peterson S.W."/>
        </authorList>
    </citation>
    <scope>NUCLEOTIDE SEQUENCE [LARGE SCALE GENOMIC DNA]</scope>
    <source>
        <strain evidence="2 3">DSM 25262</strain>
    </source>
</reference>
<organism evidence="2 3">
    <name type="scientific">Ohtaekwangia koreensis</name>
    <dbReference type="NCBI Taxonomy" id="688867"/>
    <lineage>
        <taxon>Bacteria</taxon>
        <taxon>Pseudomonadati</taxon>
        <taxon>Bacteroidota</taxon>
        <taxon>Cytophagia</taxon>
        <taxon>Cytophagales</taxon>
        <taxon>Fulvivirgaceae</taxon>
        <taxon>Ohtaekwangia</taxon>
    </lineage>
</organism>
<evidence type="ECO:0000313" key="2">
    <source>
        <dbReference type="EMBL" id="SKC46934.1"/>
    </source>
</evidence>
<sequence length="87" mass="10806">MKSSLKTVLKYYKYASIIYFIGFHIYIVIDDWVFTKYISSLSDWALFFVRPLMFTLMYFVFGSFYFWLLVFFIVFIYQKIYKPRMNM</sequence>
<feature type="transmembrane region" description="Helical" evidence="1">
    <location>
        <begin position="12"/>
        <end position="29"/>
    </location>
</feature>
<feature type="transmembrane region" description="Helical" evidence="1">
    <location>
        <begin position="49"/>
        <end position="77"/>
    </location>
</feature>
<evidence type="ECO:0000256" key="1">
    <source>
        <dbReference type="SAM" id="Phobius"/>
    </source>
</evidence>
<keyword evidence="3" id="KW-1185">Reference proteome</keyword>
<keyword evidence="1" id="KW-0472">Membrane</keyword>
<keyword evidence="1" id="KW-0812">Transmembrane</keyword>
<accession>A0A1T5J6D4</accession>
<dbReference type="EMBL" id="FUZU01000001">
    <property type="protein sequence ID" value="SKC46934.1"/>
    <property type="molecule type" value="Genomic_DNA"/>
</dbReference>
<proteinExistence type="predicted"/>
<name>A0A1T5J6D4_9BACT</name>
<dbReference type="Proteomes" id="UP000190961">
    <property type="component" value="Unassembled WGS sequence"/>
</dbReference>
<dbReference type="AlphaFoldDB" id="A0A1T5J6D4"/>
<keyword evidence="1" id="KW-1133">Transmembrane helix</keyword>
<evidence type="ECO:0000313" key="3">
    <source>
        <dbReference type="Proteomes" id="UP000190961"/>
    </source>
</evidence>
<dbReference type="STRING" id="688867.SAMN05660236_0805"/>
<gene>
    <name evidence="2" type="ORF">SAMN05660236_0805</name>
</gene>